<evidence type="ECO:0000313" key="3">
    <source>
        <dbReference type="EMBL" id="ARU96867.1"/>
    </source>
</evidence>
<dbReference type="AlphaFoldDB" id="A0A1Y0L575"/>
<dbReference type="EMBL" id="CP015579">
    <property type="protein sequence ID" value="ARU92829.1"/>
    <property type="molecule type" value="Genomic_DNA"/>
</dbReference>
<dbReference type="EMBL" id="CP015581">
    <property type="protein sequence ID" value="ARU96867.1"/>
    <property type="molecule type" value="Genomic_DNA"/>
</dbReference>
<evidence type="ECO:0000313" key="5">
    <source>
        <dbReference type="Proteomes" id="UP000195814"/>
    </source>
</evidence>
<dbReference type="Gene3D" id="3.40.190.10">
    <property type="entry name" value="Periplasmic binding protein-like II"/>
    <property type="match status" value="2"/>
</dbReference>
<keyword evidence="1" id="KW-0732">Signal</keyword>
<dbReference type="InterPro" id="IPR006311">
    <property type="entry name" value="TAT_signal"/>
</dbReference>
<dbReference type="Proteomes" id="UP000195729">
    <property type="component" value="Chromosome"/>
</dbReference>
<dbReference type="InterPro" id="IPR019546">
    <property type="entry name" value="TAT_signal_bac_arc"/>
</dbReference>
<dbReference type="Proteomes" id="UP000195814">
    <property type="component" value="Chromosome"/>
</dbReference>
<dbReference type="Pfam" id="PF13416">
    <property type="entry name" value="SBP_bac_8"/>
    <property type="match status" value="1"/>
</dbReference>
<dbReference type="KEGG" id="tci:A7K98_02890"/>
<protein>
    <submittedName>
        <fullName evidence="2">ABC transporter substrate-binding protein</fullName>
    </submittedName>
</protein>
<proteinExistence type="predicted"/>
<dbReference type="PANTHER" id="PTHR30222:SF2">
    <property type="entry name" value="ABC TRANSPORTER SUBSTRATE-BINDING PROTEIN"/>
    <property type="match status" value="1"/>
</dbReference>
<evidence type="ECO:0000313" key="4">
    <source>
        <dbReference type="Proteomes" id="UP000195729"/>
    </source>
</evidence>
<reference evidence="4 5" key="1">
    <citation type="submission" date="2016-05" db="EMBL/GenBank/DDBJ databases">
        <title>Complete genome sequence of two 2,5-diketo-D-glunonic acid producing strain Tatumella citrea.</title>
        <authorList>
            <person name="Duan C."/>
            <person name="Yang J."/>
            <person name="Yang S."/>
        </authorList>
    </citation>
    <scope>NUCLEOTIDE SEQUENCE [LARGE SCALE GENOMIC DNA]</scope>
    <source>
        <strain evidence="3 4">ATCC 39140</strain>
        <strain evidence="2 5">DSM 13699</strain>
    </source>
</reference>
<dbReference type="RefSeq" id="WP_087487218.1">
    <property type="nucleotide sequence ID" value="NZ_CP015579.1"/>
</dbReference>
<gene>
    <name evidence="2" type="ORF">A7K98_02890</name>
    <name evidence="3" type="ORF">A7K99_02890</name>
</gene>
<dbReference type="GO" id="GO:0030313">
    <property type="term" value="C:cell envelope"/>
    <property type="evidence" value="ECO:0007669"/>
    <property type="project" value="UniProtKB-ARBA"/>
</dbReference>
<dbReference type="PROSITE" id="PS51318">
    <property type="entry name" value="TAT"/>
    <property type="match status" value="1"/>
</dbReference>
<dbReference type="CDD" id="cd13589">
    <property type="entry name" value="PBP2_polyamine_RpCGA009"/>
    <property type="match status" value="1"/>
</dbReference>
<sequence>MLKKQDSRRGFLKTMGITGAALAVPSLWIPRSFAAETLVIADNGGSLGPALRKAFYDPFEKETGIHITNVAHESDAVTQFKLAVDSGSHMWDIAMVTPDNVIRLTEGKNYLAPLEMTGSDTQDILPGMLTGNWFGFSVWAAIMAYRTDKFGNNGPANWKDYWDTNKFPGRRGLYRSPSCTFEAALLADGVAPADLYPLDIDRAMKSLDKIRDHINVWWSDGAQNTQLLQSGEVSLSDTWNSRALAAIHAGAPVKIVWQGTYSVDGWSIVSGTPRLAQARQFIKFCMRPDRQAEYSALTSNGPSNSKALGLMDKSAAQQLATWPENLKGLVRQDATWWGKNYDAANERFQEWLIGG</sequence>
<organism evidence="2 5">
    <name type="scientific">Tatumella citrea</name>
    <name type="common">Pantoea citrea</name>
    <dbReference type="NCBI Taxonomy" id="53336"/>
    <lineage>
        <taxon>Bacteria</taxon>
        <taxon>Pseudomonadati</taxon>
        <taxon>Pseudomonadota</taxon>
        <taxon>Gammaproteobacteria</taxon>
        <taxon>Enterobacterales</taxon>
        <taxon>Erwiniaceae</taxon>
        <taxon>Tatumella</taxon>
    </lineage>
</organism>
<evidence type="ECO:0000313" key="2">
    <source>
        <dbReference type="EMBL" id="ARU92829.1"/>
    </source>
</evidence>
<dbReference type="NCBIfam" id="TIGR01409">
    <property type="entry name" value="TAT_signal_seq"/>
    <property type="match status" value="1"/>
</dbReference>
<dbReference type="InterPro" id="IPR006059">
    <property type="entry name" value="SBP"/>
</dbReference>
<dbReference type="PANTHER" id="PTHR30222">
    <property type="entry name" value="SPERMIDINE/PUTRESCINE-BINDING PERIPLASMIC PROTEIN"/>
    <property type="match status" value="1"/>
</dbReference>
<dbReference type="OrthoDB" id="7053620at2"/>
<dbReference type="SUPFAM" id="SSF53850">
    <property type="entry name" value="Periplasmic binding protein-like II"/>
    <property type="match status" value="1"/>
</dbReference>
<keyword evidence="4" id="KW-1185">Reference proteome</keyword>
<accession>A0A1Y0L575</accession>
<evidence type="ECO:0000256" key="1">
    <source>
        <dbReference type="ARBA" id="ARBA00022729"/>
    </source>
</evidence>
<name>A0A1Y0L575_TATCI</name>